<accession>A0AAW8E960</accession>
<proteinExistence type="predicted"/>
<gene>
    <name evidence="1" type="ORF">J2W39_000611</name>
</gene>
<protein>
    <submittedName>
        <fullName evidence="1">Uncharacterized protein</fullName>
    </submittedName>
</protein>
<dbReference type="Pfam" id="PF10720">
    <property type="entry name" value="DUF2515"/>
    <property type="match status" value="1"/>
</dbReference>
<name>A0AAW8E960_VARPD</name>
<dbReference type="InterPro" id="IPR019658">
    <property type="entry name" value="DUF2515"/>
</dbReference>
<evidence type="ECO:0000313" key="2">
    <source>
        <dbReference type="Proteomes" id="UP001224845"/>
    </source>
</evidence>
<dbReference type="EMBL" id="JAUSRV010000002">
    <property type="protein sequence ID" value="MDP9969383.1"/>
    <property type="molecule type" value="Genomic_DNA"/>
</dbReference>
<dbReference type="RefSeq" id="WP_307592144.1">
    <property type="nucleotide sequence ID" value="NZ_CAXUQE020000001.1"/>
</dbReference>
<reference evidence="1" key="1">
    <citation type="submission" date="2023-07" db="EMBL/GenBank/DDBJ databases">
        <title>Sorghum-associated microbial communities from plants grown in Nebraska, USA.</title>
        <authorList>
            <person name="Schachtman D."/>
        </authorList>
    </citation>
    <scope>NUCLEOTIDE SEQUENCE</scope>
    <source>
        <strain evidence="1">DS3315</strain>
    </source>
</reference>
<comment type="caution">
    <text evidence="1">The sequence shown here is derived from an EMBL/GenBank/DDBJ whole genome shotgun (WGS) entry which is preliminary data.</text>
</comment>
<evidence type="ECO:0000313" key="1">
    <source>
        <dbReference type="EMBL" id="MDP9969383.1"/>
    </source>
</evidence>
<organism evidence="1 2">
    <name type="scientific">Variovorax paradoxus</name>
    <dbReference type="NCBI Taxonomy" id="34073"/>
    <lineage>
        <taxon>Bacteria</taxon>
        <taxon>Pseudomonadati</taxon>
        <taxon>Pseudomonadota</taxon>
        <taxon>Betaproteobacteria</taxon>
        <taxon>Burkholderiales</taxon>
        <taxon>Comamonadaceae</taxon>
        <taxon>Variovorax</taxon>
    </lineage>
</organism>
<dbReference type="AlphaFoldDB" id="A0AAW8E960"/>
<dbReference type="Proteomes" id="UP001224845">
    <property type="component" value="Unassembled WGS sequence"/>
</dbReference>
<sequence length="383" mass="44255">MGTFGRSAQEQGLTNPRPASRICVEADCCYKWSALQEQTYKRVSTPGRTLDNGAQSHTIILDNLRRAKRIAATYARIYLESEDVQGDKAKKGRYYWPALGAFAVKQVYCGFKFADEALVMKLVGWLPAFKKDNALLLEAMSRGNFWLFQEIAPWHLFYTHWPDDFDECIEERDEQQFHETVRKNLKTFPWNSQESIAKLDHFRVTADLRRGLKLFKKIEEADEIGRPQLQYDSLVFLAKHEQNVVLQRLTYADAEVQRILKMQATTETMVPGMMERAVFFAAACELHETEPNRALKVRMGYTQDGEHEESRDMLGRDPEADAFGLAPRPTRFGRELKAEKALFDASQRWLFVTRVADAFHRLMQKRTTYMEDQIAAIASWSNA</sequence>